<dbReference type="GO" id="GO:0005886">
    <property type="term" value="C:plasma membrane"/>
    <property type="evidence" value="ECO:0007669"/>
    <property type="project" value="TreeGrafter"/>
</dbReference>
<organism evidence="9 10">
    <name type="scientific">Colletotrichum asianum</name>
    <dbReference type="NCBI Taxonomy" id="702518"/>
    <lineage>
        <taxon>Eukaryota</taxon>
        <taxon>Fungi</taxon>
        <taxon>Dikarya</taxon>
        <taxon>Ascomycota</taxon>
        <taxon>Pezizomycotina</taxon>
        <taxon>Sordariomycetes</taxon>
        <taxon>Hypocreomycetidae</taxon>
        <taxon>Glomerellales</taxon>
        <taxon>Glomerellaceae</taxon>
        <taxon>Colletotrichum</taxon>
        <taxon>Colletotrichum gloeosporioides species complex</taxon>
    </lineage>
</organism>
<evidence type="ECO:0000256" key="1">
    <source>
        <dbReference type="ARBA" id="ARBA00004141"/>
    </source>
</evidence>
<comment type="subcellular location">
    <subcellularLocation>
        <location evidence="1">Membrane</location>
        <topology evidence="1">Multi-pass membrane protein</topology>
    </subcellularLocation>
</comment>
<dbReference type="OrthoDB" id="2018619at2759"/>
<dbReference type="PANTHER" id="PTHR30618">
    <property type="entry name" value="NCS1 FAMILY PURINE/PYRIMIDINE TRANSPORTER"/>
    <property type="match status" value="1"/>
</dbReference>
<keyword evidence="4 7" id="KW-1133">Transmembrane helix</keyword>
<feature type="transmembrane region" description="Helical" evidence="7">
    <location>
        <begin position="255"/>
        <end position="275"/>
    </location>
</feature>
<accession>A0A8H3WE03</accession>
<dbReference type="Pfam" id="PF01425">
    <property type="entry name" value="Amidase"/>
    <property type="match status" value="1"/>
</dbReference>
<evidence type="ECO:0000313" key="9">
    <source>
        <dbReference type="EMBL" id="KAF0324117.1"/>
    </source>
</evidence>
<feature type="compositionally biased region" description="Low complexity" evidence="6">
    <location>
        <begin position="671"/>
        <end position="683"/>
    </location>
</feature>
<evidence type="ECO:0000256" key="5">
    <source>
        <dbReference type="ARBA" id="ARBA00023136"/>
    </source>
</evidence>
<feature type="transmembrane region" description="Helical" evidence="7">
    <location>
        <begin position="133"/>
        <end position="152"/>
    </location>
</feature>
<dbReference type="GO" id="GO:0015205">
    <property type="term" value="F:nucleobase transmembrane transporter activity"/>
    <property type="evidence" value="ECO:0007669"/>
    <property type="project" value="TreeGrafter"/>
</dbReference>
<dbReference type="InterPro" id="IPR045225">
    <property type="entry name" value="Uracil/uridine/allantoin_perm"/>
</dbReference>
<dbReference type="InterPro" id="IPR023631">
    <property type="entry name" value="Amidase_dom"/>
</dbReference>
<keyword evidence="10" id="KW-1185">Reference proteome</keyword>
<proteinExistence type="inferred from homology"/>
<feature type="region of interest" description="Disordered" evidence="6">
    <location>
        <begin position="648"/>
        <end position="738"/>
    </location>
</feature>
<dbReference type="EMBL" id="WOWK01000046">
    <property type="protein sequence ID" value="KAF0324117.1"/>
    <property type="molecule type" value="Genomic_DNA"/>
</dbReference>
<feature type="region of interest" description="Disordered" evidence="6">
    <location>
        <begin position="29"/>
        <end position="50"/>
    </location>
</feature>
<dbReference type="PANTHER" id="PTHR30618:SF0">
    <property type="entry name" value="PURINE-URACIL PERMEASE NCS1"/>
    <property type="match status" value="1"/>
</dbReference>
<name>A0A8H3WE03_9PEZI</name>
<dbReference type="CDD" id="cd11482">
    <property type="entry name" value="SLC-NCS1sbd_NRT1-like"/>
    <property type="match status" value="1"/>
</dbReference>
<feature type="transmembrane region" description="Helical" evidence="7">
    <location>
        <begin position="214"/>
        <end position="235"/>
    </location>
</feature>
<evidence type="ECO:0000256" key="4">
    <source>
        <dbReference type="ARBA" id="ARBA00022989"/>
    </source>
</evidence>
<feature type="transmembrane region" description="Helical" evidence="7">
    <location>
        <begin position="93"/>
        <end position="112"/>
    </location>
</feature>
<feature type="transmembrane region" description="Helical" evidence="7">
    <location>
        <begin position="345"/>
        <end position="365"/>
    </location>
</feature>
<dbReference type="Pfam" id="PF02133">
    <property type="entry name" value="Transp_cyt_pur"/>
    <property type="match status" value="1"/>
</dbReference>
<comment type="similarity">
    <text evidence="2">Belongs to the purine-cytosine permease (2.A.39) family.</text>
</comment>
<evidence type="ECO:0000259" key="8">
    <source>
        <dbReference type="Pfam" id="PF01425"/>
    </source>
</evidence>
<evidence type="ECO:0000256" key="3">
    <source>
        <dbReference type="ARBA" id="ARBA00022692"/>
    </source>
</evidence>
<feature type="compositionally biased region" description="Pro residues" evidence="6">
    <location>
        <begin position="660"/>
        <end position="670"/>
    </location>
</feature>
<feature type="compositionally biased region" description="Basic and acidic residues" evidence="6">
    <location>
        <begin position="39"/>
        <end position="49"/>
    </location>
</feature>
<feature type="transmembrane region" description="Helical" evidence="7">
    <location>
        <begin position="386"/>
        <end position="404"/>
    </location>
</feature>
<feature type="transmembrane region" description="Helical" evidence="7">
    <location>
        <begin position="296"/>
        <end position="320"/>
    </location>
</feature>
<evidence type="ECO:0000256" key="6">
    <source>
        <dbReference type="SAM" id="MobiDB-lite"/>
    </source>
</evidence>
<feature type="transmembrane region" description="Helical" evidence="7">
    <location>
        <begin position="454"/>
        <end position="480"/>
    </location>
</feature>
<dbReference type="Gene3D" id="3.90.1300.10">
    <property type="entry name" value="Amidase signature (AS) domain"/>
    <property type="match status" value="1"/>
</dbReference>
<feature type="compositionally biased region" description="Polar residues" evidence="6">
    <location>
        <begin position="716"/>
        <end position="726"/>
    </location>
</feature>
<feature type="transmembrane region" description="Helical" evidence="7">
    <location>
        <begin position="65"/>
        <end position="87"/>
    </location>
</feature>
<dbReference type="Gene3D" id="1.10.4160.10">
    <property type="entry name" value="Hydantoin permease"/>
    <property type="match status" value="1"/>
</dbReference>
<protein>
    <submittedName>
        <fullName evidence="9">Allantoin transport</fullName>
    </submittedName>
</protein>
<keyword evidence="3 7" id="KW-0812">Transmembrane</keyword>
<keyword evidence="5 7" id="KW-0472">Membrane</keyword>
<reference evidence="9 10" key="1">
    <citation type="submission" date="2019-12" db="EMBL/GenBank/DDBJ databases">
        <title>A genome sequence resource for the geographically widespread anthracnose pathogen Colletotrichum asianum.</title>
        <authorList>
            <person name="Meng Y."/>
        </authorList>
    </citation>
    <scope>NUCLEOTIDE SEQUENCE [LARGE SCALE GENOMIC DNA]</scope>
    <source>
        <strain evidence="9 10">ICMP 18580</strain>
    </source>
</reference>
<dbReference type="Proteomes" id="UP000434172">
    <property type="component" value="Unassembled WGS sequence"/>
</dbReference>
<evidence type="ECO:0000313" key="10">
    <source>
        <dbReference type="Proteomes" id="UP000434172"/>
    </source>
</evidence>
<feature type="compositionally biased region" description="Low complexity" evidence="6">
    <location>
        <begin position="650"/>
        <end position="659"/>
    </location>
</feature>
<dbReference type="InterPro" id="IPR036928">
    <property type="entry name" value="AS_sf"/>
</dbReference>
<evidence type="ECO:0000256" key="7">
    <source>
        <dbReference type="SAM" id="Phobius"/>
    </source>
</evidence>
<dbReference type="AlphaFoldDB" id="A0A8H3WE03"/>
<feature type="transmembrane region" description="Helical" evidence="7">
    <location>
        <begin position="410"/>
        <end position="434"/>
    </location>
</feature>
<dbReference type="InterPro" id="IPR001248">
    <property type="entry name" value="Pur-cyt_permease"/>
</dbReference>
<gene>
    <name evidence="9" type="ORF">GQ607_008547</name>
</gene>
<comment type="caution">
    <text evidence="9">The sequence shown here is derived from an EMBL/GenBank/DDBJ whole genome shotgun (WGS) entry which is preliminary data.</text>
</comment>
<dbReference type="SUPFAM" id="SSF75304">
    <property type="entry name" value="Amidase signature (AS) enzymes"/>
    <property type="match status" value="1"/>
</dbReference>
<evidence type="ECO:0000256" key="2">
    <source>
        <dbReference type="ARBA" id="ARBA00008974"/>
    </source>
</evidence>
<feature type="transmembrane region" description="Helical" evidence="7">
    <location>
        <begin position="500"/>
        <end position="518"/>
    </location>
</feature>
<sequence>MARVRIPTRAEIAAPFQSRAAFREWAKAPEAPEGQARIGDSRWSNKDLEPTPPHQRTWTWYNLPLYWFSNMFGTTGWNVASSLVAVGLTWQQAFISCVLGSLISAIIVTGMARPGAMYHLGYPVLARSVMGMYGSYFFVFIRAIVCIIWYGIQTYYGANLLSVCFRCIFGSGWDNFANTLPAGADVTSKQLLAFFIVWLVEFPFTWVHPAHIHYIFTVKGFVMPFACFGLFGWCMAHGTGISNINAAAPSTTVPLGWAVMNGINVIMGSLSPMLVNQPDLARYTRRPSDAGWLQGACVLFAQSLVFFLGLASTTSLQGAWGQAYWNLWDLLDAILDHYWTPAGRAGVFFVAFSFILSMFATNFGANSIPFGADMTGLFPRYLTIRRGQIVCAILGIVVLPWKLIANASAFLSFLGSYNIFMAPLCAIIIFDYLIARKGNVHVPSLFNGSPTGLYWFKAGVNWVGVFAWIGGTVMGLPGLVGQYQPQSVSQAAKNMYKMGWVLTFCSSAIIYIALIHVFKPKVFPAGYENAPREFEWLAKEGRDGFFEGEREGEIYAPASPQITDGEEMAVEPYRLTATEVRAKIQAGELTVEAYARSLLAHIEKRDPIVKAWEYLDPEQVIAQAKKLDAVPVDQRGPLHGVAVAVKDTCPPSTAQSSTQTPPPKSTPPPSSSSATPAPSSSVPPLQPTPSIPHLTLPGKTTTTEFAATVAGPKTINPHTASPSSKIRTPGGSSSGSGAAVADFQAPLALGTQTGGSTIRPASFNGIYALKPTWNAISREGQKIYSLILDTLGLFSRSVEDLQLLADVFALADDAAPTDTFQVKGAKIAFLKTMVWPHVGPGTEAALAKAVELLKAHGAEVQEIEFAAELEALPEWHATVLHSEGRVNFLPEYRVGKEELHEFLVGHVDNVNKISRAAQLEAFDNIGAARPEVDKMLGAFDAVLVPSAVDEAPEGLGSTGSAAFNAPWTALHVPVVNLIGFGGPNGMPVGVSLVAPRYRDRHLLSVAKAVGKIFEAEGGWKSQL</sequence>
<feature type="domain" description="Amidase" evidence="8">
    <location>
        <begin position="596"/>
        <end position="1003"/>
    </location>
</feature>